<dbReference type="Proteomes" id="UP000487882">
    <property type="component" value="Unassembled WGS sequence"/>
</dbReference>
<organism evidence="1 2">
    <name type="scientific">Bifidobacterium canis</name>
    <dbReference type="NCBI Taxonomy" id="2610880"/>
    <lineage>
        <taxon>Bacteria</taxon>
        <taxon>Bacillati</taxon>
        <taxon>Actinomycetota</taxon>
        <taxon>Actinomycetes</taxon>
        <taxon>Bifidobacteriales</taxon>
        <taxon>Bifidobacteriaceae</taxon>
        <taxon>Bifidobacterium</taxon>
    </lineage>
</organism>
<reference evidence="1 2" key="1">
    <citation type="submission" date="2019-09" db="EMBL/GenBank/DDBJ databases">
        <title>Bifidobacterium canis sp. nov., isolated from the digestive tract of German Shepherd dog puppy.</title>
        <authorList>
            <person name="Bunesova V."/>
        </authorList>
    </citation>
    <scope>NUCLEOTIDE SEQUENCE [LARGE SCALE GENOMIC DNA]</scope>
    <source>
        <strain evidence="1 2">GSD1FS</strain>
    </source>
</reference>
<dbReference type="EMBL" id="WNLP01000002">
    <property type="protein sequence ID" value="MUH59281.1"/>
    <property type="molecule type" value="Genomic_DNA"/>
</dbReference>
<proteinExistence type="predicted"/>
<accession>A0A7K1J412</accession>
<keyword evidence="2" id="KW-1185">Reference proteome</keyword>
<evidence type="ECO:0000313" key="1">
    <source>
        <dbReference type="EMBL" id="MUH59281.1"/>
    </source>
</evidence>
<sequence>MKGLNLITAQELALIQGMTPPAEADQEKIDAIDEAVWEARSEWEDDDNYDDSNDPYITCMSQDFILNAEFLPYDANASMESIADAIIESTPATLVLDSNEEDSESKPVKVVSVTFHANTVTQEQTDELLNLIVAHYGKDPKLGVMVQTPAPNPNLITILSTY</sequence>
<dbReference type="AlphaFoldDB" id="A0A7K1J412"/>
<comment type="caution">
    <text evidence="1">The sequence shown here is derived from an EMBL/GenBank/DDBJ whole genome shotgun (WGS) entry which is preliminary data.</text>
</comment>
<gene>
    <name evidence="1" type="ORF">GSD1FS_0598</name>
</gene>
<name>A0A7K1J412_9BIFI</name>
<protein>
    <submittedName>
        <fullName evidence="1">Uncharacterized protein</fullName>
    </submittedName>
</protein>
<dbReference type="RefSeq" id="WP_155588289.1">
    <property type="nucleotide sequence ID" value="NZ_WNLP01000002.1"/>
</dbReference>
<evidence type="ECO:0000313" key="2">
    <source>
        <dbReference type="Proteomes" id="UP000487882"/>
    </source>
</evidence>